<feature type="transmembrane region" description="Helical" evidence="4">
    <location>
        <begin position="607"/>
        <end position="631"/>
    </location>
</feature>
<proteinExistence type="predicted"/>
<dbReference type="Pfam" id="PF12796">
    <property type="entry name" value="Ank_2"/>
    <property type="match status" value="2"/>
</dbReference>
<evidence type="ECO:0000313" key="5">
    <source>
        <dbReference type="EMBL" id="CAG5099260.1"/>
    </source>
</evidence>
<keyword evidence="1" id="KW-0677">Repeat</keyword>
<evidence type="ECO:0000313" key="6">
    <source>
        <dbReference type="Proteomes" id="UP001158576"/>
    </source>
</evidence>
<dbReference type="InterPro" id="IPR002110">
    <property type="entry name" value="Ankyrin_rpt"/>
</dbReference>
<keyword evidence="4" id="KW-0812">Transmembrane</keyword>
<feature type="repeat" description="ANK" evidence="3">
    <location>
        <begin position="121"/>
        <end position="153"/>
    </location>
</feature>
<feature type="repeat" description="ANK" evidence="3">
    <location>
        <begin position="88"/>
        <end position="120"/>
    </location>
</feature>
<feature type="repeat" description="ANK" evidence="3">
    <location>
        <begin position="484"/>
        <end position="516"/>
    </location>
</feature>
<reference evidence="5 6" key="1">
    <citation type="submission" date="2021-04" db="EMBL/GenBank/DDBJ databases">
        <authorList>
            <person name="Bliznina A."/>
        </authorList>
    </citation>
    <scope>NUCLEOTIDE SEQUENCE [LARGE SCALE GENOMIC DNA]</scope>
</reference>
<keyword evidence="4" id="KW-1133">Transmembrane helix</keyword>
<dbReference type="Proteomes" id="UP001158576">
    <property type="component" value="Chromosome XSR"/>
</dbReference>
<feature type="repeat" description="ANK" evidence="3">
    <location>
        <begin position="55"/>
        <end position="87"/>
    </location>
</feature>
<feature type="transmembrane region" description="Helical" evidence="4">
    <location>
        <begin position="652"/>
        <end position="670"/>
    </location>
</feature>
<dbReference type="EMBL" id="OU015569">
    <property type="protein sequence ID" value="CAG5099260.1"/>
    <property type="molecule type" value="Genomic_DNA"/>
</dbReference>
<feature type="transmembrane region" description="Helical" evidence="4">
    <location>
        <begin position="702"/>
        <end position="725"/>
    </location>
</feature>
<protein>
    <submittedName>
        <fullName evidence="5">Oidioi.mRNA.OKI2018_I69.XSR.g16389.t1.cds</fullName>
    </submittedName>
</protein>
<feature type="repeat" description="ANK" evidence="3">
    <location>
        <begin position="22"/>
        <end position="54"/>
    </location>
</feature>
<evidence type="ECO:0000256" key="1">
    <source>
        <dbReference type="ARBA" id="ARBA00022737"/>
    </source>
</evidence>
<keyword evidence="2 3" id="KW-0040">ANK repeat</keyword>
<sequence>MLAHGADCEARGSCEFDGDTLENVPALWAASAAGHFTIVQTLVMEGANVNARTKTNSTPLRAACFDGHSSIVSYLLKRGADPEIANRYGHTCLMIACYKGHKKCVDLLLKHEIDINKRSNKGTTALHDAAESNNVEIFRTLFRKGAKFLTNELGVSPLITAALGGHEQIVNYFGCGDFIKDTTHGGYSLSNTVTKAKIAEAVELLGCYFVDKSREFAKGVEHWIWANMIRGSDPIEIAEPKPAFDNMQELNTAEALRLALSDRHRIKMNSLLIRERVLGRRHPEVSFYIRYRGAVYADAGSYERCIILWKYALEMQISTSNKPVSLHILSSLHSFVDLFSVMEAKNCPPPMENLFFVWEHLMQRFSEIQDQCTPELSKEDLDEREKQFSHLRCIVLLVLSKMMKRLSENNSCEQRKAVMSDLRRLVFINDEKNQLLIHLACQDFSDQMPDKHCRSRKNSTSFPNAAVVETLIKAGSPVDEATGSGDRPITLAAKYGCLKTIDVLLKNGAHISFTNGEGNNIFTILRLTASRADRLKLISKHCPFPLKCIAAREVAHQLIASKDIKVPYYLEPFVLAHKPHVPSISFSVFADYFARPHMPIERNHQRILIALIDYCFIGTPLFLLLVESIFCRKSKRERKAHTKKLIMADGDAVPSTIDIGFAFVATRKFANETFTNGLTSQLQSAIGSESSIDDVTNGLDPYLVNMIIITISAAAVLALSIYALVMTKIEQERVREKLANPKPQNGLHKQQHAAIATDVIDPKEPLDKI</sequence>
<dbReference type="Gene3D" id="1.25.40.20">
    <property type="entry name" value="Ankyrin repeat-containing domain"/>
    <property type="match status" value="3"/>
</dbReference>
<dbReference type="PANTHER" id="PTHR24173:SF85">
    <property type="entry name" value="PROTEIN FEM-1 HOMOLOG CG6966"/>
    <property type="match status" value="1"/>
</dbReference>
<name>A0ABN7SL18_OIKDI</name>
<dbReference type="PANTHER" id="PTHR24173">
    <property type="entry name" value="ANKYRIN REPEAT CONTAINING"/>
    <property type="match status" value="1"/>
</dbReference>
<evidence type="ECO:0000256" key="3">
    <source>
        <dbReference type="PROSITE-ProRule" id="PRU00023"/>
    </source>
</evidence>
<accession>A0ABN7SL18</accession>
<keyword evidence="6" id="KW-1185">Reference proteome</keyword>
<organism evidence="5 6">
    <name type="scientific">Oikopleura dioica</name>
    <name type="common">Tunicate</name>
    <dbReference type="NCBI Taxonomy" id="34765"/>
    <lineage>
        <taxon>Eukaryota</taxon>
        <taxon>Metazoa</taxon>
        <taxon>Chordata</taxon>
        <taxon>Tunicata</taxon>
        <taxon>Appendicularia</taxon>
        <taxon>Copelata</taxon>
        <taxon>Oikopleuridae</taxon>
        <taxon>Oikopleura</taxon>
    </lineage>
</organism>
<keyword evidence="4" id="KW-0472">Membrane</keyword>
<dbReference type="PROSITE" id="PS50088">
    <property type="entry name" value="ANK_REPEAT"/>
    <property type="match status" value="5"/>
</dbReference>
<dbReference type="SUPFAM" id="SSF48403">
    <property type="entry name" value="Ankyrin repeat"/>
    <property type="match status" value="2"/>
</dbReference>
<gene>
    <name evidence="5" type="ORF">OKIOD_LOCUS7947</name>
</gene>
<evidence type="ECO:0000256" key="2">
    <source>
        <dbReference type="ARBA" id="ARBA00023043"/>
    </source>
</evidence>
<evidence type="ECO:0000256" key="4">
    <source>
        <dbReference type="SAM" id="Phobius"/>
    </source>
</evidence>
<dbReference type="SMART" id="SM00248">
    <property type="entry name" value="ANK"/>
    <property type="match status" value="6"/>
</dbReference>
<dbReference type="PROSITE" id="PS50297">
    <property type="entry name" value="ANK_REP_REGION"/>
    <property type="match status" value="4"/>
</dbReference>
<dbReference type="InterPro" id="IPR036770">
    <property type="entry name" value="Ankyrin_rpt-contain_sf"/>
</dbReference>